<comment type="caution">
    <text evidence="1">The sequence shown here is derived from an EMBL/GenBank/DDBJ whole genome shotgun (WGS) entry which is preliminary data.</text>
</comment>
<dbReference type="Gene3D" id="3.30.70.100">
    <property type="match status" value="1"/>
</dbReference>
<evidence type="ECO:0000313" key="1">
    <source>
        <dbReference type="EMBL" id="OTA18556.1"/>
    </source>
</evidence>
<dbReference type="EMBL" id="MUBJ01000001">
    <property type="protein sequence ID" value="OTA18556.1"/>
    <property type="molecule type" value="Genomic_DNA"/>
</dbReference>
<reference evidence="1 2" key="1">
    <citation type="submission" date="2016-10" db="EMBL/GenBank/DDBJ databases">
        <title>Systematic genetic and metabolomic analysis of Xenorhabdus and Photorhabdus spp., highlights the requirements for a dual symbiotic and pathogenic life style.</title>
        <authorList>
            <person name="Tobias N.J."/>
            <person name="Wolff H."/>
            <person name="Djahanschiri B."/>
            <person name="Pidot S.J."/>
            <person name="Stinear T.P."/>
            <person name="Ebersberger I."/>
            <person name="Bode H.B."/>
        </authorList>
    </citation>
    <scope>NUCLEOTIDE SEQUENCE [LARGE SCALE GENOMIC DNA]</scope>
    <source>
        <strain evidence="1 2">DSM 22392</strain>
    </source>
</reference>
<organism evidence="1 2">
    <name type="scientific">Xenorhabdus vietnamensis</name>
    <dbReference type="NCBI Taxonomy" id="351656"/>
    <lineage>
        <taxon>Bacteria</taxon>
        <taxon>Pseudomonadati</taxon>
        <taxon>Pseudomonadota</taxon>
        <taxon>Gammaproteobacteria</taxon>
        <taxon>Enterobacterales</taxon>
        <taxon>Morganellaceae</taxon>
        <taxon>Xenorhabdus</taxon>
    </lineage>
</organism>
<dbReference type="AlphaFoldDB" id="A0A1Y2SJH6"/>
<evidence type="ECO:0000313" key="2">
    <source>
        <dbReference type="Proteomes" id="UP000194350"/>
    </source>
</evidence>
<dbReference type="OrthoDB" id="3687310at2"/>
<dbReference type="STRING" id="351656.Xvie_00384"/>
<dbReference type="Proteomes" id="UP000194350">
    <property type="component" value="Unassembled WGS sequence"/>
</dbReference>
<proteinExistence type="predicted"/>
<name>A0A1Y2SJH6_9GAMM</name>
<sequence>MKIELAWWDLDDNDPNVNILSESLTKQVLEEWENVPNLTKKFWFTSNEGRCWGALMIWNGDKPDISVMPNNISGEAIGRMPDHRVIFDVLNEINIGD</sequence>
<gene>
    <name evidence="1" type="ORF">Xvie_00384</name>
</gene>
<dbReference type="RefSeq" id="WP_086107703.1">
    <property type="nucleotide sequence ID" value="NZ_CAWNGD010000001.1"/>
</dbReference>
<accession>A0A1Y2SJH6</accession>
<keyword evidence="2" id="KW-1185">Reference proteome</keyword>
<protein>
    <submittedName>
        <fullName evidence="1">Uncharacterized protein</fullName>
    </submittedName>
</protein>